<dbReference type="GO" id="GO:0005789">
    <property type="term" value="C:endoplasmic reticulum membrane"/>
    <property type="evidence" value="ECO:0007669"/>
    <property type="project" value="UniProtKB-SubCell"/>
</dbReference>
<dbReference type="RefSeq" id="XP_031403857.1">
    <property type="nucleotide sequence ID" value="XM_031547997.1"/>
</dbReference>
<keyword evidence="3" id="KW-0479">Metal-binding</keyword>
<reference evidence="11" key="1">
    <citation type="journal article" date="2020" name="Plant Biotechnol. J.">
        <title>The pomegranate (Punica granatum L.) draft genome dissects genetic divergence between soft- and hard-seeded cultivars.</title>
        <authorList>
            <person name="Luo X."/>
            <person name="Li H."/>
            <person name="Wu Z."/>
            <person name="Yao W."/>
            <person name="Zhao P."/>
            <person name="Cao D."/>
            <person name="Yu H."/>
            <person name="Li K."/>
            <person name="Poudel K."/>
            <person name="Zhao D."/>
            <person name="Zhang F."/>
            <person name="Xia X."/>
            <person name="Chen L."/>
            <person name="Wang Q."/>
            <person name="Jing D."/>
            <person name="Cao S."/>
        </authorList>
    </citation>
    <scope>NUCLEOTIDE SEQUENCE [LARGE SCALE GENOMIC DNA]</scope>
    <source>
        <strain evidence="11">cv. Tunisia</strain>
    </source>
</reference>
<evidence type="ECO:0000256" key="3">
    <source>
        <dbReference type="ARBA" id="ARBA00022723"/>
    </source>
</evidence>
<organism evidence="11 12">
    <name type="scientific">Punica granatum</name>
    <name type="common">Pomegranate</name>
    <dbReference type="NCBI Taxonomy" id="22663"/>
    <lineage>
        <taxon>Eukaryota</taxon>
        <taxon>Viridiplantae</taxon>
        <taxon>Streptophyta</taxon>
        <taxon>Embryophyta</taxon>
        <taxon>Tracheophyta</taxon>
        <taxon>Spermatophyta</taxon>
        <taxon>Magnoliopsida</taxon>
        <taxon>eudicotyledons</taxon>
        <taxon>Gunneridae</taxon>
        <taxon>Pentapetalae</taxon>
        <taxon>rosids</taxon>
        <taxon>malvids</taxon>
        <taxon>Myrtales</taxon>
        <taxon>Lythraceae</taxon>
        <taxon>Punica</taxon>
    </lineage>
</organism>
<comment type="catalytic activity">
    <reaction evidence="8">
        <text>L-prolyl-[collagen] + 2-oxoglutarate + O2 = trans-4-hydroxy-L-prolyl-[collagen] + succinate + CO2</text>
        <dbReference type="Rhea" id="RHEA:18945"/>
        <dbReference type="Rhea" id="RHEA-COMP:11676"/>
        <dbReference type="Rhea" id="RHEA-COMP:11680"/>
        <dbReference type="ChEBI" id="CHEBI:15379"/>
        <dbReference type="ChEBI" id="CHEBI:16526"/>
        <dbReference type="ChEBI" id="CHEBI:16810"/>
        <dbReference type="ChEBI" id="CHEBI:30031"/>
        <dbReference type="ChEBI" id="CHEBI:50342"/>
        <dbReference type="ChEBI" id="CHEBI:61965"/>
        <dbReference type="EC" id="1.14.11.2"/>
    </reaction>
</comment>
<comment type="subcellular location">
    <subcellularLocation>
        <location evidence="2">Endoplasmic reticulum membrane</location>
        <topology evidence="2">Single-pass type II membrane protein</topology>
    </subcellularLocation>
</comment>
<evidence type="ECO:0000313" key="11">
    <source>
        <dbReference type="Proteomes" id="UP000515151"/>
    </source>
</evidence>
<keyword evidence="9" id="KW-0812">Transmembrane</keyword>
<gene>
    <name evidence="12" type="primary">LOC116213154</name>
</gene>
<evidence type="ECO:0000313" key="12">
    <source>
        <dbReference type="RefSeq" id="XP_031403857.1"/>
    </source>
</evidence>
<evidence type="ECO:0000256" key="7">
    <source>
        <dbReference type="ARBA" id="ARBA00023004"/>
    </source>
</evidence>
<dbReference type="GO" id="GO:0031418">
    <property type="term" value="F:L-ascorbic acid binding"/>
    <property type="evidence" value="ECO:0007669"/>
    <property type="project" value="InterPro"/>
</dbReference>
<dbReference type="OrthoDB" id="420380at2759"/>
<protein>
    <submittedName>
        <fullName evidence="12">Probable prolyl 4-hydroxylase 3</fullName>
    </submittedName>
</protein>
<keyword evidence="9" id="KW-1133">Transmembrane helix</keyword>
<evidence type="ECO:0000256" key="9">
    <source>
        <dbReference type="SAM" id="Phobius"/>
    </source>
</evidence>
<dbReference type="PROSITE" id="PS51471">
    <property type="entry name" value="FE2OG_OXY"/>
    <property type="match status" value="1"/>
</dbReference>
<feature type="domain" description="Fe2OG dioxygenase" evidence="10">
    <location>
        <begin position="224"/>
        <end position="345"/>
    </location>
</feature>
<accession>A0A6P8E1T8</accession>
<dbReference type="AlphaFoldDB" id="A0A6P8E1T8"/>
<dbReference type="Proteomes" id="UP000515151">
    <property type="component" value="Chromosome 7"/>
</dbReference>
<dbReference type="GO" id="GO:0005506">
    <property type="term" value="F:iron ion binding"/>
    <property type="evidence" value="ECO:0007669"/>
    <property type="project" value="InterPro"/>
</dbReference>
<evidence type="ECO:0000256" key="4">
    <source>
        <dbReference type="ARBA" id="ARBA00022964"/>
    </source>
</evidence>
<keyword evidence="7" id="KW-0408">Iron</keyword>
<keyword evidence="6" id="KW-0560">Oxidoreductase</keyword>
<dbReference type="GeneID" id="116213154"/>
<evidence type="ECO:0000256" key="2">
    <source>
        <dbReference type="ARBA" id="ARBA00004648"/>
    </source>
</evidence>
<dbReference type="InterPro" id="IPR044862">
    <property type="entry name" value="Pro_4_hyd_alph_FE2OG_OXY"/>
</dbReference>
<dbReference type="SMART" id="SM00702">
    <property type="entry name" value="P4Hc"/>
    <property type="match status" value="1"/>
</dbReference>
<proteinExistence type="predicted"/>
<dbReference type="Pfam" id="PF13640">
    <property type="entry name" value="2OG-FeII_Oxy_3"/>
    <property type="match status" value="1"/>
</dbReference>
<keyword evidence="9" id="KW-0472">Membrane</keyword>
<evidence type="ECO:0000256" key="5">
    <source>
        <dbReference type="ARBA" id="ARBA00022968"/>
    </source>
</evidence>
<dbReference type="PANTHER" id="PTHR10869">
    <property type="entry name" value="PROLYL 4-HYDROXYLASE ALPHA SUBUNIT"/>
    <property type="match status" value="1"/>
</dbReference>
<evidence type="ECO:0000256" key="6">
    <source>
        <dbReference type="ARBA" id="ARBA00023002"/>
    </source>
</evidence>
<reference evidence="12" key="2">
    <citation type="submission" date="2025-08" db="UniProtKB">
        <authorList>
            <consortium name="RefSeq"/>
        </authorList>
    </citation>
    <scope>IDENTIFICATION</scope>
    <source>
        <tissue evidence="12">Leaf</tissue>
    </source>
</reference>
<evidence type="ECO:0000259" key="10">
    <source>
        <dbReference type="PROSITE" id="PS51471"/>
    </source>
</evidence>
<sequence length="350" mass="39938">MASISQTEKELALTRRDDAFSDRPLYSSRMAFSLMGPTLDRWSCQMMANYEAGVRARAYQAWFRRGEIGALIFYVTMVLGTFILIFHLLNFNYIAGIPFGREEGVEGTVSLPNDLSFIRLRALNRVGGLGQRRETWVEALSWEPRAFLYHNFLSKEECEYLRRLPDYEKSDVNLPPSGGYDSNFVGGLLGWRWIWTGFLERGKYKVIKDIEKRIADFTFIPPEHGEGLQLIMYELMASYYPHFDYFTDESNTTNGGQRIATMIMYLSDAGGETIFPAAKGNFKSIPEGGLFPYCRRQGLAVIPKQGDALFFWNVRPDGTPDPSSLHGACPNNGQDKWVSVKRLRAHEHKV</sequence>
<dbReference type="PANTHER" id="PTHR10869:SF123">
    <property type="entry name" value="PROLYL 4-HYDROXYLASE 10-RELATED"/>
    <property type="match status" value="1"/>
</dbReference>
<feature type="transmembrane region" description="Helical" evidence="9">
    <location>
        <begin position="68"/>
        <end position="89"/>
    </location>
</feature>
<dbReference type="InterPro" id="IPR006620">
    <property type="entry name" value="Pro_4_hyd_alph"/>
</dbReference>
<dbReference type="Gene3D" id="2.60.120.620">
    <property type="entry name" value="q2cbj1_9rhob like domain"/>
    <property type="match status" value="1"/>
</dbReference>
<comment type="cofactor">
    <cofactor evidence="1">
        <name>L-ascorbate</name>
        <dbReference type="ChEBI" id="CHEBI:38290"/>
    </cofactor>
</comment>
<keyword evidence="4" id="KW-0223">Dioxygenase</keyword>
<name>A0A6P8E1T8_PUNGR</name>
<keyword evidence="5" id="KW-0735">Signal-anchor</keyword>
<evidence type="ECO:0000256" key="1">
    <source>
        <dbReference type="ARBA" id="ARBA00001961"/>
    </source>
</evidence>
<evidence type="ECO:0000256" key="8">
    <source>
        <dbReference type="ARBA" id="ARBA00049169"/>
    </source>
</evidence>
<dbReference type="InterPro" id="IPR045054">
    <property type="entry name" value="P4HA-like"/>
</dbReference>
<dbReference type="GO" id="GO:0004656">
    <property type="term" value="F:procollagen-proline 4-dioxygenase activity"/>
    <property type="evidence" value="ECO:0007669"/>
    <property type="project" value="UniProtKB-EC"/>
</dbReference>
<dbReference type="InterPro" id="IPR005123">
    <property type="entry name" value="Oxoglu/Fe-dep_dioxygenase_dom"/>
</dbReference>
<keyword evidence="11" id="KW-1185">Reference proteome</keyword>